<accession>A0ABP0IY65</accession>
<dbReference type="EMBL" id="CAXAMN010003958">
    <property type="protein sequence ID" value="CAK9007032.1"/>
    <property type="molecule type" value="Genomic_DNA"/>
</dbReference>
<comment type="caution">
    <text evidence="2">The sequence shown here is derived from an EMBL/GenBank/DDBJ whole genome shotgun (WGS) entry which is preliminary data.</text>
</comment>
<protein>
    <submittedName>
        <fullName evidence="2">Uncharacterized protein</fullName>
    </submittedName>
</protein>
<feature type="compositionally biased region" description="Basic and acidic residues" evidence="1">
    <location>
        <begin position="403"/>
        <end position="417"/>
    </location>
</feature>
<evidence type="ECO:0000256" key="1">
    <source>
        <dbReference type="SAM" id="MobiDB-lite"/>
    </source>
</evidence>
<feature type="compositionally biased region" description="Pro residues" evidence="1">
    <location>
        <begin position="251"/>
        <end position="261"/>
    </location>
</feature>
<name>A0ABP0IY65_9DINO</name>
<keyword evidence="3" id="KW-1185">Reference proteome</keyword>
<feature type="compositionally biased region" description="Basic and acidic residues" evidence="1">
    <location>
        <begin position="331"/>
        <end position="343"/>
    </location>
</feature>
<organism evidence="2 3">
    <name type="scientific">Durusdinium trenchii</name>
    <dbReference type="NCBI Taxonomy" id="1381693"/>
    <lineage>
        <taxon>Eukaryota</taxon>
        <taxon>Sar</taxon>
        <taxon>Alveolata</taxon>
        <taxon>Dinophyceae</taxon>
        <taxon>Suessiales</taxon>
        <taxon>Symbiodiniaceae</taxon>
        <taxon>Durusdinium</taxon>
    </lineage>
</organism>
<feature type="compositionally biased region" description="Pro residues" evidence="1">
    <location>
        <begin position="290"/>
        <end position="325"/>
    </location>
</feature>
<evidence type="ECO:0000313" key="2">
    <source>
        <dbReference type="EMBL" id="CAK9007032.1"/>
    </source>
</evidence>
<feature type="region of interest" description="Disordered" evidence="1">
    <location>
        <begin position="243"/>
        <end position="424"/>
    </location>
</feature>
<reference evidence="2 3" key="1">
    <citation type="submission" date="2024-02" db="EMBL/GenBank/DDBJ databases">
        <authorList>
            <person name="Chen Y."/>
            <person name="Shah S."/>
            <person name="Dougan E. K."/>
            <person name="Thang M."/>
            <person name="Chan C."/>
        </authorList>
    </citation>
    <scope>NUCLEOTIDE SEQUENCE [LARGE SCALE GENOMIC DNA]</scope>
</reference>
<dbReference type="Proteomes" id="UP001642484">
    <property type="component" value="Unassembled WGS sequence"/>
</dbReference>
<feature type="compositionally biased region" description="Polar residues" evidence="1">
    <location>
        <begin position="375"/>
        <end position="389"/>
    </location>
</feature>
<sequence length="424" mass="46434">MAARTLSGDVRMVLQLALLVLAAFSPKLAHWIMAIPPKGCKALTQEVFPVPVMALPFLFLACAASLEVEHAVEWLRGFAQQVRQMADAENGKTALVFVQEDGIPVVPFGMPMQFFKHEKEEIRHVIVILAASDAAARDFDRLQRACIAKDACDCGPFHLSVPAWRQPHAAIGFLLMQHDRKELMPLLEDLRSVGEKAYEAFQEALKEAITCVAMASRKKKRETVDRFIATARSASCEVDSVAPVRPKVNGPVPPSEPPPPWLAKRKPEPKAMPVQPQEKLKADPNKVPEPVLPPKPPTPPTPPVVPTPPPPPLVPRAPLMPPPRTASPEPEASRAVRWERLSDRPVLPTAKSAPSRRATPPLTLFQVLERPGPVQTESRVQVPQANGQNGWAHGEASHSVNGHSKESEGSWADDRGRRWTGANG</sequence>
<proteinExistence type="predicted"/>
<evidence type="ECO:0000313" key="3">
    <source>
        <dbReference type="Proteomes" id="UP001642484"/>
    </source>
</evidence>
<gene>
    <name evidence="2" type="ORF">CCMP2556_LOCUS8670</name>
</gene>